<gene>
    <name evidence="2" type="ORF">WJX73_002277</name>
</gene>
<organism evidence="2 3">
    <name type="scientific">Symbiochloris irregularis</name>
    <dbReference type="NCBI Taxonomy" id="706552"/>
    <lineage>
        <taxon>Eukaryota</taxon>
        <taxon>Viridiplantae</taxon>
        <taxon>Chlorophyta</taxon>
        <taxon>core chlorophytes</taxon>
        <taxon>Trebouxiophyceae</taxon>
        <taxon>Trebouxiales</taxon>
        <taxon>Trebouxiaceae</taxon>
        <taxon>Symbiochloris</taxon>
    </lineage>
</organism>
<dbReference type="AlphaFoldDB" id="A0AAW1NUA6"/>
<protein>
    <submittedName>
        <fullName evidence="2">Uncharacterized protein</fullName>
    </submittedName>
</protein>
<comment type="caution">
    <text evidence="2">The sequence shown here is derived from an EMBL/GenBank/DDBJ whole genome shotgun (WGS) entry which is preliminary data.</text>
</comment>
<dbReference type="PANTHER" id="PTHR21530">
    <property type="entry name" value="PHEROMONE SHUTDOWN PROTEIN"/>
    <property type="match status" value="1"/>
</dbReference>
<dbReference type="EMBL" id="JALJOQ010000168">
    <property type="protein sequence ID" value="KAK9792044.1"/>
    <property type="molecule type" value="Genomic_DNA"/>
</dbReference>
<proteinExistence type="predicted"/>
<sequence length="454" mass="48996">MGLLAYRSLVLSAGLSPMTVYAKARQGRASDGVGEEAKQHHHLLQRKTRKQKLALRESYVTPENFDAKPALAEFTASLAQKFPKELEPLIQQGRFAAITRDKGVLSDKDLVTAMEEETVGDIAVNKAPRCIALIGTGAADENGAAVKLAIEALKPDKIMLATCTERAAALNSAPKLQPRTEAHLQILQMLWTLIQRGEPVDQATLNQHLDGVMMALTGVDLHPCADMSTAVWAAQEFGAEVYLGDQHVSETKRKVGNMLANMDPTHKLQLLSKLTTGAFELHKRLGRPEPVQAAAAHEPAAATGQASANNGHETAAVNGKAAGVAKKRKKSRRSFLAREAPELSTVLMDERAAHMAYNLKWHAHMQGAKLVIGVVPTELVRGITYHLLQDVPAWANRPSSMTKFDLLPAEAPVPATSDASVTAEQVSDLEVGQLIPAPMFEQEPTMLAPGFQPA</sequence>
<evidence type="ECO:0000313" key="3">
    <source>
        <dbReference type="Proteomes" id="UP001465755"/>
    </source>
</evidence>
<dbReference type="InterPro" id="IPR046345">
    <property type="entry name" value="TraB_PrgY-like"/>
</dbReference>
<reference evidence="2 3" key="1">
    <citation type="journal article" date="2024" name="Nat. Commun.">
        <title>Phylogenomics reveals the evolutionary origins of lichenization in chlorophyte algae.</title>
        <authorList>
            <person name="Puginier C."/>
            <person name="Libourel C."/>
            <person name="Otte J."/>
            <person name="Skaloud P."/>
            <person name="Haon M."/>
            <person name="Grisel S."/>
            <person name="Petersen M."/>
            <person name="Berrin J.G."/>
            <person name="Delaux P.M."/>
            <person name="Dal Grande F."/>
            <person name="Keller J."/>
        </authorList>
    </citation>
    <scope>NUCLEOTIDE SEQUENCE [LARGE SCALE GENOMIC DNA]</scope>
    <source>
        <strain evidence="2 3">SAG 2036</strain>
    </source>
</reference>
<keyword evidence="3" id="KW-1185">Reference proteome</keyword>
<evidence type="ECO:0000256" key="1">
    <source>
        <dbReference type="SAM" id="MobiDB-lite"/>
    </source>
</evidence>
<accession>A0AAW1NUA6</accession>
<feature type="region of interest" description="Disordered" evidence="1">
    <location>
        <begin position="290"/>
        <end position="310"/>
    </location>
</feature>
<evidence type="ECO:0000313" key="2">
    <source>
        <dbReference type="EMBL" id="KAK9792044.1"/>
    </source>
</evidence>
<dbReference type="PANTHER" id="PTHR21530:SF7">
    <property type="entry name" value="TRAB DOMAIN-CONTAINING PROTEIN"/>
    <property type="match status" value="1"/>
</dbReference>
<name>A0AAW1NUA6_9CHLO</name>
<dbReference type="Proteomes" id="UP001465755">
    <property type="component" value="Unassembled WGS sequence"/>
</dbReference>
<feature type="compositionally biased region" description="Low complexity" evidence="1">
    <location>
        <begin position="293"/>
        <end position="306"/>
    </location>
</feature>